<reference evidence="7" key="1">
    <citation type="submission" date="2018-11" db="EMBL/GenBank/DDBJ databases">
        <authorList>
            <consortium name="Genoscope - CEA"/>
            <person name="William W."/>
        </authorList>
    </citation>
    <scope>NUCLEOTIDE SEQUENCE</scope>
</reference>
<dbReference type="Gene3D" id="1.20.120.290">
    <property type="entry name" value="Oxygen-evolving enhancer protein 3 (PsbQ), four-helix up-down bundle"/>
    <property type="match status" value="1"/>
</dbReference>
<dbReference type="InterPro" id="IPR023222">
    <property type="entry name" value="PsbQ-like_dom_sf"/>
</dbReference>
<evidence type="ECO:0000259" key="6">
    <source>
        <dbReference type="Pfam" id="PF21329"/>
    </source>
</evidence>
<dbReference type="Pfam" id="PF21329">
    <property type="entry name" value="CYP38_PsbQ-like"/>
    <property type="match status" value="1"/>
</dbReference>
<keyword evidence="2" id="KW-0793">Thylakoid</keyword>
<dbReference type="InterPro" id="IPR044665">
    <property type="entry name" value="E_coli_cyclophilin_A-like"/>
</dbReference>
<evidence type="ECO:0000256" key="1">
    <source>
        <dbReference type="ARBA" id="ARBA00013194"/>
    </source>
</evidence>
<accession>A0A3P6FNS4</accession>
<evidence type="ECO:0000256" key="4">
    <source>
        <dbReference type="ARBA" id="ARBA00023235"/>
    </source>
</evidence>
<feature type="domain" description="Peptidyl-prolyl cis-trans isomerase CYP38-like PsbQ-like" evidence="6">
    <location>
        <begin position="2"/>
        <end position="58"/>
    </location>
</feature>
<dbReference type="AlphaFoldDB" id="A0A3P6FNS4"/>
<dbReference type="PANTHER" id="PTHR43246">
    <property type="entry name" value="PEPTIDYL-PROLYL CIS-TRANS ISOMERASE CYP38, CHLOROPLASTIC"/>
    <property type="match status" value="1"/>
</dbReference>
<evidence type="ECO:0000256" key="3">
    <source>
        <dbReference type="ARBA" id="ARBA00023110"/>
    </source>
</evidence>
<organism evidence="7">
    <name type="scientific">Brassica oleracea</name>
    <name type="common">Wild cabbage</name>
    <dbReference type="NCBI Taxonomy" id="3712"/>
    <lineage>
        <taxon>Eukaryota</taxon>
        <taxon>Viridiplantae</taxon>
        <taxon>Streptophyta</taxon>
        <taxon>Embryophyta</taxon>
        <taxon>Tracheophyta</taxon>
        <taxon>Spermatophyta</taxon>
        <taxon>Magnoliopsida</taxon>
        <taxon>eudicotyledons</taxon>
        <taxon>Gunneridae</taxon>
        <taxon>Pentapetalae</taxon>
        <taxon>rosids</taxon>
        <taxon>malvids</taxon>
        <taxon>Brassicales</taxon>
        <taxon>Brassicaceae</taxon>
        <taxon>Brassiceae</taxon>
        <taxon>Brassica</taxon>
    </lineage>
</organism>
<dbReference type="EC" id="5.2.1.8" evidence="1"/>
<dbReference type="EMBL" id="LR031880">
    <property type="protein sequence ID" value="VDD59807.1"/>
    <property type="molecule type" value="Genomic_DNA"/>
</dbReference>
<name>A0A3P6FNS4_BRAOL</name>
<protein>
    <recommendedName>
        <fullName evidence="1">peptidylprolyl isomerase</fullName>
        <ecNumber evidence="1">5.2.1.8</ecNumber>
    </recommendedName>
</protein>
<dbReference type="GO" id="GO:0003755">
    <property type="term" value="F:peptidyl-prolyl cis-trans isomerase activity"/>
    <property type="evidence" value="ECO:0007669"/>
    <property type="project" value="UniProtKB-KW"/>
</dbReference>
<dbReference type="Pfam" id="PF00160">
    <property type="entry name" value="Pro_isomerase"/>
    <property type="match status" value="1"/>
</dbReference>
<keyword evidence="3" id="KW-0697">Rotamase</keyword>
<feature type="domain" description="PPIase cyclophilin-type" evidence="5">
    <location>
        <begin position="67"/>
        <end position="168"/>
    </location>
</feature>
<proteinExistence type="predicted"/>
<dbReference type="SUPFAM" id="SSF50891">
    <property type="entry name" value="Cyclophilin-like"/>
    <property type="match status" value="1"/>
</dbReference>
<dbReference type="InterPro" id="IPR002130">
    <property type="entry name" value="Cyclophilin-type_PPIase_dom"/>
</dbReference>
<dbReference type="InterPro" id="IPR029000">
    <property type="entry name" value="Cyclophilin-like_dom_sf"/>
</dbReference>
<dbReference type="InterPro" id="IPR048563">
    <property type="entry name" value="CYP38_PsbQ-like"/>
</dbReference>
<gene>
    <name evidence="7" type="ORF">BOLC6T35260H</name>
</gene>
<evidence type="ECO:0000259" key="5">
    <source>
        <dbReference type="Pfam" id="PF00160"/>
    </source>
</evidence>
<keyword evidence="4" id="KW-0413">Isomerase</keyword>
<evidence type="ECO:0000256" key="2">
    <source>
        <dbReference type="ARBA" id="ARBA00023078"/>
    </source>
</evidence>
<evidence type="ECO:0000313" key="7">
    <source>
        <dbReference type="EMBL" id="VDD59807.1"/>
    </source>
</evidence>
<sequence length="280" mass="32175">MIVAGFFESKKNHGNELIEKLEAGMQDMLQIVKIGRDVVAPKLKENLQYVGGIEEDMVEGFLYEVPEEYINMPFLKRTDEFVVQTRDPDSHAEGFIDPTTEKYWVCTMAMAKEGFENDSESSQVFWLLKERELTPSNSNILDGRYDVFGGYVTQNEDFLADLKVDDVTEFRVLPIDIILRDPTTFETFFLIIMASTSTILAALKYGRCSSTVEVEVPLLRFWEARNIKRGGHFMGVDMLLLDSKVIPFFKFMFIIVLNRSPILRFMFNSIMISILFISSS</sequence>